<protein>
    <submittedName>
        <fullName evidence="2">Helix-turn-helix transcriptional regulator</fullName>
    </submittedName>
</protein>
<dbReference type="InterPro" id="IPR043917">
    <property type="entry name" value="DUF5753"/>
</dbReference>
<dbReference type="SMART" id="SM00530">
    <property type="entry name" value="HTH_XRE"/>
    <property type="match status" value="1"/>
</dbReference>
<dbReference type="AlphaFoldDB" id="A0A939PVA9"/>
<comment type="caution">
    <text evidence="2">The sequence shown here is derived from an EMBL/GenBank/DDBJ whole genome shotgun (WGS) entry which is preliminary data.</text>
</comment>
<dbReference type="Proteomes" id="UP000669179">
    <property type="component" value="Unassembled WGS sequence"/>
</dbReference>
<dbReference type="PROSITE" id="PS50943">
    <property type="entry name" value="HTH_CROC1"/>
    <property type="match status" value="1"/>
</dbReference>
<dbReference type="InterPro" id="IPR001387">
    <property type="entry name" value="Cro/C1-type_HTH"/>
</dbReference>
<evidence type="ECO:0000313" key="2">
    <source>
        <dbReference type="EMBL" id="MBO2455674.1"/>
    </source>
</evidence>
<dbReference type="CDD" id="cd00093">
    <property type="entry name" value="HTH_XRE"/>
    <property type="match status" value="1"/>
</dbReference>
<dbReference type="GO" id="GO:0003677">
    <property type="term" value="F:DNA binding"/>
    <property type="evidence" value="ECO:0007669"/>
    <property type="project" value="InterPro"/>
</dbReference>
<proteinExistence type="predicted"/>
<dbReference type="Gene3D" id="1.10.260.40">
    <property type="entry name" value="lambda repressor-like DNA-binding domains"/>
    <property type="match status" value="1"/>
</dbReference>
<accession>A0A939PVA9</accession>
<dbReference type="RefSeq" id="WP_208263895.1">
    <property type="nucleotide sequence ID" value="NZ_JAGEOJ010000040.1"/>
</dbReference>
<feature type="domain" description="HTH cro/C1-type" evidence="1">
    <location>
        <begin position="22"/>
        <end position="65"/>
    </location>
</feature>
<evidence type="ECO:0000259" key="1">
    <source>
        <dbReference type="PROSITE" id="PS50943"/>
    </source>
</evidence>
<dbReference type="InterPro" id="IPR010982">
    <property type="entry name" value="Lambda_DNA-bd_dom_sf"/>
</dbReference>
<dbReference type="EMBL" id="JAGEOJ010000040">
    <property type="protein sequence ID" value="MBO2455674.1"/>
    <property type="molecule type" value="Genomic_DNA"/>
</dbReference>
<dbReference type="Pfam" id="PF13560">
    <property type="entry name" value="HTH_31"/>
    <property type="match status" value="1"/>
</dbReference>
<gene>
    <name evidence="2" type="ORF">J4573_51970</name>
</gene>
<dbReference type="Pfam" id="PF19054">
    <property type="entry name" value="DUF5753"/>
    <property type="match status" value="1"/>
</dbReference>
<reference evidence="2" key="1">
    <citation type="submission" date="2021-03" db="EMBL/GenBank/DDBJ databases">
        <authorList>
            <person name="Kanchanasin P."/>
            <person name="Saeng-In P."/>
            <person name="Phongsopitanun W."/>
            <person name="Yuki M."/>
            <person name="Kudo T."/>
            <person name="Ohkuma M."/>
            <person name="Tanasupawat S."/>
        </authorList>
    </citation>
    <scope>NUCLEOTIDE SEQUENCE</scope>
    <source>
        <strain evidence="2">GKU 128</strain>
    </source>
</reference>
<sequence>MQGIAESIDPLGGLWSMLAVQLRELRKRHGLSQAAVGRLVNVDHKTVSNWEAGRNHPPVDALRTLDEEWKTGQLLECIHHYANTMQAPARFLAVVEYEAMADVIRMNGVAFIPGLLQTPEYAREVFTMAGIADVEGQVARRIERQAVLTRENPPYVSILLSEVAIRLIPPALREGQLRRLLEVAELPHVTLRIFTLEAGLQVGLDGEFYLFSTPHREVGFVETAARGRLVTESDDLRTLAVAFDRTSGRALSPEATRDRLLEMIEG</sequence>
<evidence type="ECO:0000313" key="3">
    <source>
        <dbReference type="Proteomes" id="UP000669179"/>
    </source>
</evidence>
<name>A0A939PVA9_9ACTN</name>
<organism evidence="2 3">
    <name type="scientific">Actinomadura barringtoniae</name>
    <dbReference type="NCBI Taxonomy" id="1427535"/>
    <lineage>
        <taxon>Bacteria</taxon>
        <taxon>Bacillati</taxon>
        <taxon>Actinomycetota</taxon>
        <taxon>Actinomycetes</taxon>
        <taxon>Streptosporangiales</taxon>
        <taxon>Thermomonosporaceae</taxon>
        <taxon>Actinomadura</taxon>
    </lineage>
</organism>
<keyword evidence="3" id="KW-1185">Reference proteome</keyword>
<dbReference type="SUPFAM" id="SSF47413">
    <property type="entry name" value="lambda repressor-like DNA-binding domains"/>
    <property type="match status" value="1"/>
</dbReference>